<dbReference type="Pfam" id="PF00171">
    <property type="entry name" value="Aldedh"/>
    <property type="match status" value="1"/>
</dbReference>
<dbReference type="Proteomes" id="UP000013827">
    <property type="component" value="Unassembled WGS sequence"/>
</dbReference>
<dbReference type="NCBIfam" id="NF010000">
    <property type="entry name" value="PRK13473.1"/>
    <property type="match status" value="1"/>
</dbReference>
<dbReference type="STRING" id="2903.R1F9T4"/>
<dbReference type="InterPro" id="IPR016163">
    <property type="entry name" value="Ald_DH_C"/>
</dbReference>
<dbReference type="HOGENOM" id="CLU_005391_0_0_1"/>
<dbReference type="RefSeq" id="XP_005784620.1">
    <property type="nucleotide sequence ID" value="XM_005784563.1"/>
</dbReference>
<keyword evidence="6" id="KW-1185">Reference proteome</keyword>
<dbReference type="InterPro" id="IPR016162">
    <property type="entry name" value="Ald_DH_N"/>
</dbReference>
<name>A0A0D3K8V6_EMIH1</name>
<comment type="similarity">
    <text evidence="3">Belongs to the aldehyde dehydrogenase family.</text>
</comment>
<dbReference type="AlphaFoldDB" id="A0A0D3K8V6"/>
<dbReference type="PaxDb" id="2903-EOD32191"/>
<proteinExistence type="inferred from homology"/>
<dbReference type="GO" id="GO:0016620">
    <property type="term" value="F:oxidoreductase activity, acting on the aldehyde or oxo group of donors, NAD or NADP as acceptor"/>
    <property type="evidence" value="ECO:0007669"/>
    <property type="project" value="InterPro"/>
</dbReference>
<dbReference type="PROSITE" id="PS00687">
    <property type="entry name" value="ALDEHYDE_DEHYDR_GLU"/>
    <property type="match status" value="1"/>
</dbReference>
<dbReference type="InterPro" id="IPR015590">
    <property type="entry name" value="Aldehyde_DH_dom"/>
</dbReference>
<accession>A0A0D3K8V6</accession>
<sequence>MPLLQLLNYIDGRPVASRSTARTEVVDPATGEAYASAPDSGEADVDAAMTAALAAFNSFKRTTPSQRQGFLLKIASAIEAHADELARLECKNCGKPFLLTLDEEIAAAVDQIRFFAGAARQLEGRAAGEYMEGLLSMIVREPVGVCAAVTPWNYPLMMAVWKWAPALAAGNTVVLKPSDTTPVSTLRMAELMGAILPSGVFNVVCGRRETGRLLVEHAVPSLVSITGSVRAGREVAASAAPLLKRVHLELGGKAPVVVFADADLETAAADIAVAAYFNAGQDCTAATRVVVEAAAYETMVALLAREAEQNTKLGSATTMDSEGVLVGPLNSRALGCAQLAGPAQLERVKGFFDRLPPHARVVAGGRPAGGRGFFFEPSVVAGLRQEDEMVQEEIFGPVITVQPFADEAAAVAMANGVQYGLASSVWTNDHARALRCCRAFDFGTVWVNTHIPLVAEMPHGGFKQSGGGKDLSAYGFEEYTRVKHVMSKL</sequence>
<dbReference type="Gene3D" id="3.40.605.10">
    <property type="entry name" value="Aldehyde Dehydrogenase, Chain A, domain 1"/>
    <property type="match status" value="1"/>
</dbReference>
<dbReference type="eggNOG" id="KOG2450">
    <property type="taxonomic scope" value="Eukaryota"/>
</dbReference>
<feature type="domain" description="Aldehyde dehydrogenase" evidence="4">
    <location>
        <begin position="18"/>
        <end position="485"/>
    </location>
</feature>
<evidence type="ECO:0000256" key="2">
    <source>
        <dbReference type="PROSITE-ProRule" id="PRU10007"/>
    </source>
</evidence>
<evidence type="ECO:0000256" key="1">
    <source>
        <dbReference type="ARBA" id="ARBA00023002"/>
    </source>
</evidence>
<protein>
    <recommendedName>
        <fullName evidence="4">Aldehyde dehydrogenase domain-containing protein</fullName>
    </recommendedName>
</protein>
<keyword evidence="1 3" id="KW-0560">Oxidoreductase</keyword>
<dbReference type="KEGG" id="ehx:EMIHUDRAFT_434256"/>
<dbReference type="InterPro" id="IPR029510">
    <property type="entry name" value="Ald_DH_CS_GLU"/>
</dbReference>
<evidence type="ECO:0000313" key="5">
    <source>
        <dbReference type="EnsemblProtists" id="EOD32191"/>
    </source>
</evidence>
<dbReference type="FunFam" id="3.40.605.10:FF:000001">
    <property type="entry name" value="Aldehyde dehydrogenase 1"/>
    <property type="match status" value="1"/>
</dbReference>
<dbReference type="OMA" id="CREGIRM"/>
<evidence type="ECO:0000313" key="6">
    <source>
        <dbReference type="Proteomes" id="UP000013827"/>
    </source>
</evidence>
<dbReference type="GeneID" id="17277463"/>
<reference evidence="5" key="2">
    <citation type="submission" date="2024-10" db="UniProtKB">
        <authorList>
            <consortium name="EnsemblProtists"/>
        </authorList>
    </citation>
    <scope>IDENTIFICATION</scope>
</reference>
<dbReference type="EnsemblProtists" id="EOD32191">
    <property type="protein sequence ID" value="EOD32191"/>
    <property type="gene ID" value="EMIHUDRAFT_434256"/>
</dbReference>
<dbReference type="InterPro" id="IPR016161">
    <property type="entry name" value="Ald_DH/histidinol_DH"/>
</dbReference>
<evidence type="ECO:0000259" key="4">
    <source>
        <dbReference type="Pfam" id="PF00171"/>
    </source>
</evidence>
<dbReference type="PANTHER" id="PTHR11699">
    <property type="entry name" value="ALDEHYDE DEHYDROGENASE-RELATED"/>
    <property type="match status" value="1"/>
</dbReference>
<dbReference type="InterPro" id="IPR016160">
    <property type="entry name" value="Ald_DH_CS_CYS"/>
</dbReference>
<dbReference type="PROSITE" id="PS00070">
    <property type="entry name" value="ALDEHYDE_DEHYDR_CYS"/>
    <property type="match status" value="1"/>
</dbReference>
<dbReference type="Gene3D" id="3.40.309.10">
    <property type="entry name" value="Aldehyde Dehydrogenase, Chain A, domain 2"/>
    <property type="match status" value="1"/>
</dbReference>
<organism evidence="5 6">
    <name type="scientific">Emiliania huxleyi (strain CCMP1516)</name>
    <dbReference type="NCBI Taxonomy" id="280463"/>
    <lineage>
        <taxon>Eukaryota</taxon>
        <taxon>Haptista</taxon>
        <taxon>Haptophyta</taxon>
        <taxon>Prymnesiophyceae</taxon>
        <taxon>Isochrysidales</taxon>
        <taxon>Noelaerhabdaceae</taxon>
        <taxon>Emiliania</taxon>
    </lineage>
</organism>
<reference evidence="6" key="1">
    <citation type="journal article" date="2013" name="Nature">
        <title>Pan genome of the phytoplankton Emiliania underpins its global distribution.</title>
        <authorList>
            <person name="Read B.A."/>
            <person name="Kegel J."/>
            <person name="Klute M.J."/>
            <person name="Kuo A."/>
            <person name="Lefebvre S.C."/>
            <person name="Maumus F."/>
            <person name="Mayer C."/>
            <person name="Miller J."/>
            <person name="Monier A."/>
            <person name="Salamov A."/>
            <person name="Young J."/>
            <person name="Aguilar M."/>
            <person name="Claverie J.M."/>
            <person name="Frickenhaus S."/>
            <person name="Gonzalez K."/>
            <person name="Herman E.K."/>
            <person name="Lin Y.C."/>
            <person name="Napier J."/>
            <person name="Ogata H."/>
            <person name="Sarno A.F."/>
            <person name="Shmutz J."/>
            <person name="Schroeder D."/>
            <person name="de Vargas C."/>
            <person name="Verret F."/>
            <person name="von Dassow P."/>
            <person name="Valentin K."/>
            <person name="Van de Peer Y."/>
            <person name="Wheeler G."/>
            <person name="Dacks J.B."/>
            <person name="Delwiche C.F."/>
            <person name="Dyhrman S.T."/>
            <person name="Glockner G."/>
            <person name="John U."/>
            <person name="Richards T."/>
            <person name="Worden A.Z."/>
            <person name="Zhang X."/>
            <person name="Grigoriev I.V."/>
            <person name="Allen A.E."/>
            <person name="Bidle K."/>
            <person name="Borodovsky M."/>
            <person name="Bowler C."/>
            <person name="Brownlee C."/>
            <person name="Cock J.M."/>
            <person name="Elias M."/>
            <person name="Gladyshev V.N."/>
            <person name="Groth M."/>
            <person name="Guda C."/>
            <person name="Hadaegh A."/>
            <person name="Iglesias-Rodriguez M.D."/>
            <person name="Jenkins J."/>
            <person name="Jones B.M."/>
            <person name="Lawson T."/>
            <person name="Leese F."/>
            <person name="Lindquist E."/>
            <person name="Lobanov A."/>
            <person name="Lomsadze A."/>
            <person name="Malik S.B."/>
            <person name="Marsh M.E."/>
            <person name="Mackinder L."/>
            <person name="Mock T."/>
            <person name="Mueller-Roeber B."/>
            <person name="Pagarete A."/>
            <person name="Parker M."/>
            <person name="Probert I."/>
            <person name="Quesneville H."/>
            <person name="Raines C."/>
            <person name="Rensing S.A."/>
            <person name="Riano-Pachon D.M."/>
            <person name="Richier S."/>
            <person name="Rokitta S."/>
            <person name="Shiraiwa Y."/>
            <person name="Soanes D.M."/>
            <person name="van der Giezen M."/>
            <person name="Wahlund T.M."/>
            <person name="Williams B."/>
            <person name="Wilson W."/>
            <person name="Wolfe G."/>
            <person name="Wurch L.L."/>
        </authorList>
    </citation>
    <scope>NUCLEOTIDE SEQUENCE</scope>
</reference>
<feature type="active site" evidence="2">
    <location>
        <position position="249"/>
    </location>
</feature>
<evidence type="ECO:0000256" key="3">
    <source>
        <dbReference type="RuleBase" id="RU003345"/>
    </source>
</evidence>
<dbReference type="SUPFAM" id="SSF53720">
    <property type="entry name" value="ALDH-like"/>
    <property type="match status" value="1"/>
</dbReference>